<feature type="transmembrane region" description="Helical" evidence="7">
    <location>
        <begin position="107"/>
        <end position="131"/>
    </location>
</feature>
<dbReference type="PANTHER" id="PTHR43124:SF3">
    <property type="entry name" value="CHLORAMPHENICOL EFFLUX PUMP RV0191"/>
    <property type="match status" value="1"/>
</dbReference>
<comment type="subcellular location">
    <subcellularLocation>
        <location evidence="1">Cell membrane</location>
        <topology evidence="1">Multi-pass membrane protein</topology>
    </subcellularLocation>
</comment>
<dbReference type="GO" id="GO:0005886">
    <property type="term" value="C:plasma membrane"/>
    <property type="evidence" value="ECO:0007669"/>
    <property type="project" value="UniProtKB-SubCell"/>
</dbReference>
<dbReference type="GO" id="GO:0022857">
    <property type="term" value="F:transmembrane transporter activity"/>
    <property type="evidence" value="ECO:0007669"/>
    <property type="project" value="InterPro"/>
</dbReference>
<name>A0A543GIM5_9PSEU</name>
<feature type="transmembrane region" description="Helical" evidence="7">
    <location>
        <begin position="246"/>
        <end position="265"/>
    </location>
</feature>
<dbReference type="Pfam" id="PF07690">
    <property type="entry name" value="MFS_1"/>
    <property type="match status" value="1"/>
</dbReference>
<evidence type="ECO:0000256" key="7">
    <source>
        <dbReference type="SAM" id="Phobius"/>
    </source>
</evidence>
<feature type="domain" description="Major facilitator superfamily (MFS) profile" evidence="8">
    <location>
        <begin position="16"/>
        <end position="392"/>
    </location>
</feature>
<evidence type="ECO:0000313" key="10">
    <source>
        <dbReference type="Proteomes" id="UP000319818"/>
    </source>
</evidence>
<dbReference type="Proteomes" id="UP000319818">
    <property type="component" value="Unassembled WGS sequence"/>
</dbReference>
<feature type="transmembrane region" description="Helical" evidence="7">
    <location>
        <begin position="365"/>
        <end position="387"/>
    </location>
</feature>
<dbReference type="PANTHER" id="PTHR43124">
    <property type="entry name" value="PURINE EFFLUX PUMP PBUE"/>
    <property type="match status" value="1"/>
</dbReference>
<dbReference type="OrthoDB" id="9814237at2"/>
<keyword evidence="2" id="KW-1003">Cell membrane</keyword>
<feature type="transmembrane region" description="Helical" evidence="7">
    <location>
        <begin position="333"/>
        <end position="353"/>
    </location>
</feature>
<feature type="transmembrane region" description="Helical" evidence="7">
    <location>
        <begin position="172"/>
        <end position="191"/>
    </location>
</feature>
<reference evidence="9 10" key="1">
    <citation type="submission" date="2019-06" db="EMBL/GenBank/DDBJ databases">
        <title>Sequencing the genomes of 1000 actinobacteria strains.</title>
        <authorList>
            <person name="Klenk H.-P."/>
        </authorList>
    </citation>
    <scope>NUCLEOTIDE SEQUENCE [LARGE SCALE GENOMIC DNA]</scope>
    <source>
        <strain evidence="9 10">DSM 45511</strain>
    </source>
</reference>
<keyword evidence="10" id="KW-1185">Reference proteome</keyword>
<feature type="transmembrane region" description="Helical" evidence="7">
    <location>
        <begin position="143"/>
        <end position="166"/>
    </location>
</feature>
<evidence type="ECO:0000259" key="8">
    <source>
        <dbReference type="PROSITE" id="PS50850"/>
    </source>
</evidence>
<dbReference type="EMBL" id="VFPH01000001">
    <property type="protein sequence ID" value="TQM45885.1"/>
    <property type="molecule type" value="Genomic_DNA"/>
</dbReference>
<gene>
    <name evidence="9" type="ORF">FB388_3285</name>
</gene>
<feature type="transmembrane region" description="Helical" evidence="7">
    <location>
        <begin position="82"/>
        <end position="101"/>
    </location>
</feature>
<evidence type="ECO:0000256" key="1">
    <source>
        <dbReference type="ARBA" id="ARBA00004651"/>
    </source>
</evidence>
<feature type="transmembrane region" description="Helical" evidence="7">
    <location>
        <begin position="286"/>
        <end position="313"/>
    </location>
</feature>
<dbReference type="Gene3D" id="1.20.1250.20">
    <property type="entry name" value="MFS general substrate transporter like domains"/>
    <property type="match status" value="2"/>
</dbReference>
<dbReference type="InterPro" id="IPR020846">
    <property type="entry name" value="MFS_dom"/>
</dbReference>
<evidence type="ECO:0000256" key="6">
    <source>
        <dbReference type="SAM" id="MobiDB-lite"/>
    </source>
</evidence>
<evidence type="ECO:0000256" key="3">
    <source>
        <dbReference type="ARBA" id="ARBA00022692"/>
    </source>
</evidence>
<dbReference type="InterPro" id="IPR036259">
    <property type="entry name" value="MFS_trans_sf"/>
</dbReference>
<keyword evidence="3 7" id="KW-0812">Transmembrane</keyword>
<dbReference type="PROSITE" id="PS50850">
    <property type="entry name" value="MFS"/>
    <property type="match status" value="1"/>
</dbReference>
<evidence type="ECO:0000313" key="9">
    <source>
        <dbReference type="EMBL" id="TQM45885.1"/>
    </source>
</evidence>
<evidence type="ECO:0000256" key="5">
    <source>
        <dbReference type="ARBA" id="ARBA00023136"/>
    </source>
</evidence>
<dbReference type="SUPFAM" id="SSF103473">
    <property type="entry name" value="MFS general substrate transporter"/>
    <property type="match status" value="1"/>
</dbReference>
<keyword evidence="5 7" id="KW-0472">Membrane</keyword>
<organism evidence="9 10">
    <name type="scientific">Pseudonocardia cypriaca</name>
    <dbReference type="NCBI Taxonomy" id="882449"/>
    <lineage>
        <taxon>Bacteria</taxon>
        <taxon>Bacillati</taxon>
        <taxon>Actinomycetota</taxon>
        <taxon>Actinomycetes</taxon>
        <taxon>Pseudonocardiales</taxon>
        <taxon>Pseudonocardiaceae</taxon>
        <taxon>Pseudonocardia</taxon>
    </lineage>
</organism>
<accession>A0A543GIM5</accession>
<keyword evidence="4 7" id="KW-1133">Transmembrane helix</keyword>
<feature type="transmembrane region" description="Helical" evidence="7">
    <location>
        <begin position="56"/>
        <end position="75"/>
    </location>
</feature>
<dbReference type="InterPro" id="IPR050189">
    <property type="entry name" value="MFS_Efflux_Transporters"/>
</dbReference>
<feature type="transmembrane region" description="Helical" evidence="7">
    <location>
        <begin position="212"/>
        <end position="234"/>
    </location>
</feature>
<comment type="caution">
    <text evidence="9">The sequence shown here is derived from an EMBL/GenBank/DDBJ whole genome shotgun (WGS) entry which is preliminary data.</text>
</comment>
<evidence type="ECO:0000256" key="4">
    <source>
        <dbReference type="ARBA" id="ARBA00022989"/>
    </source>
</evidence>
<dbReference type="AlphaFoldDB" id="A0A543GIM5"/>
<sequence>MSTAQAPPSKGRANLVLATLFLGTFVLGSAELLVVGVLNLVAADLRVSIPAAGTLVTAYAAGLAIGGPILTALAIRSDRRHVLVGSLLLFVVANVVAVLTPDYGSFLAARVGAGAFQGLFIAGAFAAGTAVVPPERRGRAMSVVFSGVAVSAALGVPLGTLVGQALGWRGSFVAIVVLSAVALIASLVVVPSVPSTGGGAGDQARYAFAPRVLAVLLLAVLVFGAVFSALTYIVPFLESVTGVSGALISAFLLAYGAATAIGSFAGGRFADANAARTLVVGATGALAALLALYLVGAAAFLAMLALAALGLFVGGTAPSLQYRVVSLAGPGGSLAQSLPASAANVGVALGSIAGGRAIETSTTSAAVLTGIVIAVIAAVAAWATGFLKPPVVDEEVNPSPERPPRPSSSLSP</sequence>
<dbReference type="InterPro" id="IPR011701">
    <property type="entry name" value="MFS"/>
</dbReference>
<dbReference type="CDD" id="cd17324">
    <property type="entry name" value="MFS_NepI_like"/>
    <property type="match status" value="1"/>
</dbReference>
<proteinExistence type="predicted"/>
<evidence type="ECO:0000256" key="2">
    <source>
        <dbReference type="ARBA" id="ARBA00022475"/>
    </source>
</evidence>
<protein>
    <submittedName>
        <fullName evidence="9">DHA1 family inner membrane transport protein</fullName>
    </submittedName>
</protein>
<feature type="region of interest" description="Disordered" evidence="6">
    <location>
        <begin position="392"/>
        <end position="412"/>
    </location>
</feature>